<feature type="binding site" evidence="6">
    <location>
        <position position="106"/>
    </location>
    <ligand>
        <name>NAD(+)</name>
        <dbReference type="ChEBI" id="CHEBI:57540"/>
    </ligand>
</feature>
<dbReference type="SMART" id="SM00846">
    <property type="entry name" value="Gp_dh_N"/>
    <property type="match status" value="1"/>
</dbReference>
<dbReference type="InterPro" id="IPR036291">
    <property type="entry name" value="NAD(P)-bd_dom_sf"/>
</dbReference>
<dbReference type="Pfam" id="PF02800">
    <property type="entry name" value="Gp_dh_C"/>
    <property type="match status" value="1"/>
</dbReference>
<evidence type="ECO:0000313" key="12">
    <source>
        <dbReference type="Proteomes" id="UP000182373"/>
    </source>
</evidence>
<evidence type="ECO:0000256" key="2">
    <source>
        <dbReference type="ARBA" id="ARBA00011881"/>
    </source>
</evidence>
<dbReference type="InterPro" id="IPR006424">
    <property type="entry name" value="Glyceraldehyde-3-P_DH_1"/>
</dbReference>
<dbReference type="CDD" id="cd18126">
    <property type="entry name" value="GAPDH_I_C"/>
    <property type="match status" value="1"/>
</dbReference>
<dbReference type="EC" id="1.2.1.-" evidence="9"/>
<keyword evidence="6" id="KW-0520">NAD</keyword>
<dbReference type="Gene3D" id="3.40.50.720">
    <property type="entry name" value="NAD(P)-binding Rossmann-like Domain"/>
    <property type="match status" value="1"/>
</dbReference>
<dbReference type="GO" id="GO:0016620">
    <property type="term" value="F:oxidoreductase activity, acting on the aldehyde or oxo group of donors, NAD or NADP as acceptor"/>
    <property type="evidence" value="ECO:0007669"/>
    <property type="project" value="InterPro"/>
</dbReference>
<feature type="site" description="Activates thiol group during catalysis" evidence="7">
    <location>
        <position position="204"/>
    </location>
</feature>
<dbReference type="EMBL" id="CP018191">
    <property type="protein sequence ID" value="APH53538.1"/>
    <property type="molecule type" value="Genomic_DNA"/>
</dbReference>
<evidence type="ECO:0000256" key="8">
    <source>
        <dbReference type="RuleBase" id="RU000397"/>
    </source>
</evidence>
<dbReference type="SUPFAM" id="SSF51735">
    <property type="entry name" value="NAD(P)-binding Rossmann-fold domains"/>
    <property type="match status" value="1"/>
</dbReference>
<dbReference type="NCBIfam" id="TIGR01534">
    <property type="entry name" value="GAPDH-I"/>
    <property type="match status" value="1"/>
</dbReference>
<sequence>MREIFLRLGGLVERLRKRKNAMAVKVAINGFGRIGRLVLRAIVESGREDVIPVVINDLGSVEANAHLFRYDSVHGRFPGEVQVDGDSIIIRHNGRTFGPIRVTAERDPAKVPLQGVDVAMECTGLFTKKDTAGQLITAGARKVLISAPGDGVDATIVYGVNHNTITPDMTVISNASCTTNCLAPMAKVLHDRFRILRGYMVTIHAYTGDQRTVDTLHKDLHRARAAAMSTIPTSTGAAKAVGLVLPELKGKLDGTAIRVPVPNVSLVSLDVNLEKTATVEEVNAAMKAAAEGELKGILAYNTEKLVSIDFNHAPASCSFDATQTAVVDGQMVRVMGWYDNEWGFSNRMSDTAALFGSL</sequence>
<feature type="active site" description="Nucleophile" evidence="4">
    <location>
        <position position="177"/>
    </location>
</feature>
<evidence type="ECO:0000256" key="1">
    <source>
        <dbReference type="ARBA" id="ARBA00007406"/>
    </source>
</evidence>
<dbReference type="GO" id="GO:0050661">
    <property type="term" value="F:NADP binding"/>
    <property type="evidence" value="ECO:0007669"/>
    <property type="project" value="InterPro"/>
</dbReference>
<dbReference type="InterPro" id="IPR020829">
    <property type="entry name" value="GlycerAld_3-P_DH_cat"/>
</dbReference>
<dbReference type="InterPro" id="IPR020830">
    <property type="entry name" value="GlycerAld_3-P_DH_AS"/>
</dbReference>
<evidence type="ECO:0000313" key="11">
    <source>
        <dbReference type="EMBL" id="APH53538.1"/>
    </source>
</evidence>
<name>A0AAC9P7M8_9PROT</name>
<comment type="similarity">
    <text evidence="1 8">Belongs to the glyceraldehyde-3-phosphate dehydrogenase family.</text>
</comment>
<protein>
    <recommendedName>
        <fullName evidence="9">Glyceraldehyde-3-phosphate dehydrogenase</fullName>
        <ecNumber evidence="9">1.2.1.-</ecNumber>
    </recommendedName>
</protein>
<proteinExistence type="inferred from homology"/>
<evidence type="ECO:0000256" key="6">
    <source>
        <dbReference type="PIRSR" id="PIRSR000149-3"/>
    </source>
</evidence>
<dbReference type="InterPro" id="IPR020831">
    <property type="entry name" value="GlycerAld/Erythrose_P_DH"/>
</dbReference>
<comment type="subunit">
    <text evidence="2">Homotetramer.</text>
</comment>
<dbReference type="Pfam" id="PF00044">
    <property type="entry name" value="Gp_dh_N"/>
    <property type="match status" value="1"/>
</dbReference>
<dbReference type="GO" id="GO:0006006">
    <property type="term" value="P:glucose metabolic process"/>
    <property type="evidence" value="ECO:0007669"/>
    <property type="project" value="InterPro"/>
</dbReference>
<feature type="binding site" evidence="5">
    <location>
        <begin position="176"/>
        <end position="178"/>
    </location>
    <ligand>
        <name>D-glyceraldehyde 3-phosphate</name>
        <dbReference type="ChEBI" id="CHEBI:59776"/>
    </ligand>
</feature>
<dbReference type="FunFam" id="3.40.50.720:FF:000001">
    <property type="entry name" value="Glyceraldehyde-3-phosphate dehydrogenase"/>
    <property type="match status" value="1"/>
</dbReference>
<evidence type="ECO:0000256" key="7">
    <source>
        <dbReference type="PIRSR" id="PIRSR000149-4"/>
    </source>
</evidence>
<dbReference type="Proteomes" id="UP000182373">
    <property type="component" value="Chromosome"/>
</dbReference>
<dbReference type="PROSITE" id="PS00071">
    <property type="entry name" value="GAPDH"/>
    <property type="match status" value="1"/>
</dbReference>
<feature type="binding site" evidence="5">
    <location>
        <position position="207"/>
    </location>
    <ligand>
        <name>D-glyceraldehyde 3-phosphate</name>
        <dbReference type="ChEBI" id="CHEBI:59776"/>
    </ligand>
</feature>
<feature type="binding site" evidence="6">
    <location>
        <begin position="33"/>
        <end position="34"/>
    </location>
    <ligand>
        <name>NAD(+)</name>
        <dbReference type="ChEBI" id="CHEBI:57540"/>
    </ligand>
</feature>
<dbReference type="SUPFAM" id="SSF55347">
    <property type="entry name" value="Glyceraldehyde-3-phosphate dehydrogenase-like, C-terminal domain"/>
    <property type="match status" value="1"/>
</dbReference>
<dbReference type="PANTHER" id="PTHR43148">
    <property type="entry name" value="GLYCERALDEHYDE-3-PHOSPHATE DEHYDROGENASE 2"/>
    <property type="match status" value="1"/>
</dbReference>
<dbReference type="GO" id="GO:0051287">
    <property type="term" value="F:NAD binding"/>
    <property type="evidence" value="ECO:0007669"/>
    <property type="project" value="InterPro"/>
</dbReference>
<evidence type="ECO:0000256" key="4">
    <source>
        <dbReference type="PIRSR" id="PIRSR000149-1"/>
    </source>
</evidence>
<keyword evidence="6" id="KW-0547">Nucleotide-binding</keyword>
<evidence type="ECO:0000256" key="3">
    <source>
        <dbReference type="ARBA" id="ARBA00023002"/>
    </source>
</evidence>
<dbReference type="PRINTS" id="PR00078">
    <property type="entry name" value="G3PDHDRGNASE"/>
</dbReference>
<evidence type="ECO:0000256" key="9">
    <source>
        <dbReference type="RuleBase" id="RU361160"/>
    </source>
</evidence>
<feature type="binding site" evidence="6">
    <location>
        <position position="340"/>
    </location>
    <ligand>
        <name>NAD(+)</name>
        <dbReference type="ChEBI" id="CHEBI:57540"/>
    </ligand>
</feature>
<dbReference type="PIRSF" id="PIRSF000149">
    <property type="entry name" value="GAP_DH"/>
    <property type="match status" value="1"/>
</dbReference>
<feature type="binding site" evidence="6">
    <location>
        <position position="57"/>
    </location>
    <ligand>
        <name>NAD(+)</name>
        <dbReference type="ChEBI" id="CHEBI:57540"/>
    </ligand>
</feature>
<dbReference type="CDD" id="cd05214">
    <property type="entry name" value="GAPDH_I_N"/>
    <property type="match status" value="1"/>
</dbReference>
<evidence type="ECO:0000259" key="10">
    <source>
        <dbReference type="SMART" id="SM00846"/>
    </source>
</evidence>
<keyword evidence="3 9" id="KW-0560">Oxidoreductase</keyword>
<reference evidence="12" key="1">
    <citation type="submission" date="2016-11" db="EMBL/GenBank/DDBJ databases">
        <title>Comparative genomic and phenotypic analysis of Granulibacter bethesdensis clinical isolates from patients with chronic granulomatous disease.</title>
        <authorList>
            <person name="Zarember K.A."/>
            <person name="Porcella S.F."/>
            <person name="Chu J."/>
            <person name="Ding L."/>
            <person name="Dahlstrom E."/>
            <person name="Barbian K."/>
            <person name="Martens C."/>
            <person name="Sykora L."/>
            <person name="Kramer S."/>
            <person name="Pettinato A.M."/>
            <person name="Hong H."/>
            <person name="Wald G."/>
            <person name="Berg L.J."/>
            <person name="Rogge L.S."/>
            <person name="Greenberg D.E."/>
            <person name="Falcone E.L."/>
            <person name="Neves J.F."/>
            <person name="Simoes M.J."/>
            <person name="Casal M."/>
            <person name="Rodriguez-Lopez F.C."/>
            <person name="Zelazny A."/>
            <person name="Gallin J.I."/>
            <person name="Holland S.M."/>
        </authorList>
    </citation>
    <scope>NUCLEOTIDE SEQUENCE [LARGE SCALE GENOMIC DNA]</scope>
    <source>
        <strain evidence="12">NIH9.1</strain>
    </source>
</reference>
<feature type="binding site" evidence="5">
    <location>
        <position position="258"/>
    </location>
    <ligand>
        <name>D-glyceraldehyde 3-phosphate</name>
        <dbReference type="ChEBI" id="CHEBI:59776"/>
    </ligand>
</feature>
<dbReference type="Gene3D" id="3.30.360.10">
    <property type="entry name" value="Dihydrodipicolinate Reductase, domain 2"/>
    <property type="match status" value="1"/>
</dbReference>
<organism evidence="11 12">
    <name type="scientific">Granulibacter bethesdensis</name>
    <dbReference type="NCBI Taxonomy" id="364410"/>
    <lineage>
        <taxon>Bacteria</taxon>
        <taxon>Pseudomonadati</taxon>
        <taxon>Pseudomonadota</taxon>
        <taxon>Alphaproteobacteria</taxon>
        <taxon>Acetobacterales</taxon>
        <taxon>Acetobacteraceae</taxon>
        <taxon>Granulibacter</taxon>
    </lineage>
</organism>
<dbReference type="AlphaFoldDB" id="A0AAC9P7M8"/>
<accession>A0AAC9P7M8</accession>
<dbReference type="InterPro" id="IPR020828">
    <property type="entry name" value="GlycerAld_3-P_DH_NAD(P)-bd"/>
</dbReference>
<gene>
    <name evidence="11" type="ORF">GbCGDNIH9_0311</name>
</gene>
<feature type="domain" description="Glyceraldehyde 3-phosphate dehydrogenase NAD(P) binding" evidence="10">
    <location>
        <begin position="24"/>
        <end position="177"/>
    </location>
</feature>
<evidence type="ECO:0000256" key="5">
    <source>
        <dbReference type="PIRSR" id="PIRSR000149-2"/>
    </source>
</evidence>
<feature type="binding site" evidence="5">
    <location>
        <begin position="235"/>
        <end position="236"/>
    </location>
    <ligand>
        <name>D-glyceraldehyde 3-phosphate</name>
        <dbReference type="ChEBI" id="CHEBI:59776"/>
    </ligand>
</feature>
<feature type="binding site" evidence="6">
    <location>
        <position position="146"/>
    </location>
    <ligand>
        <name>NAD(+)</name>
        <dbReference type="ChEBI" id="CHEBI:57540"/>
    </ligand>
</feature>
<dbReference type="FunFam" id="3.30.360.10:FF:000002">
    <property type="entry name" value="Glyceraldehyde-3-phosphate dehydrogenase"/>
    <property type="match status" value="1"/>
</dbReference>